<feature type="repeat" description="PPR" evidence="3">
    <location>
        <begin position="218"/>
        <end position="252"/>
    </location>
</feature>
<dbReference type="NCBIfam" id="TIGR00756">
    <property type="entry name" value="PPR"/>
    <property type="match status" value="4"/>
</dbReference>
<dbReference type="PROSITE" id="PS51375">
    <property type="entry name" value="PPR"/>
    <property type="match status" value="4"/>
</dbReference>
<evidence type="ECO:0008006" key="7">
    <source>
        <dbReference type="Google" id="ProtNLM"/>
    </source>
</evidence>
<feature type="repeat" description="PPR" evidence="3">
    <location>
        <begin position="145"/>
        <end position="180"/>
    </location>
</feature>
<evidence type="ECO:0000256" key="1">
    <source>
        <dbReference type="ARBA" id="ARBA00022737"/>
    </source>
</evidence>
<organism evidence="5 6">
    <name type="scientific">Digitaria exilis</name>
    <dbReference type="NCBI Taxonomy" id="1010633"/>
    <lineage>
        <taxon>Eukaryota</taxon>
        <taxon>Viridiplantae</taxon>
        <taxon>Streptophyta</taxon>
        <taxon>Embryophyta</taxon>
        <taxon>Tracheophyta</taxon>
        <taxon>Spermatophyta</taxon>
        <taxon>Magnoliopsida</taxon>
        <taxon>Liliopsida</taxon>
        <taxon>Poales</taxon>
        <taxon>Poaceae</taxon>
        <taxon>PACMAD clade</taxon>
        <taxon>Panicoideae</taxon>
        <taxon>Panicodae</taxon>
        <taxon>Paniceae</taxon>
        <taxon>Anthephorinae</taxon>
        <taxon>Digitaria</taxon>
    </lineage>
</organism>
<evidence type="ECO:0000313" key="6">
    <source>
        <dbReference type="Proteomes" id="UP000636709"/>
    </source>
</evidence>
<dbReference type="OrthoDB" id="683669at2759"/>
<evidence type="ECO:0000256" key="4">
    <source>
        <dbReference type="SAM" id="MobiDB-lite"/>
    </source>
</evidence>
<sequence>MASGARRRITSVFTATPSSTASSPPPPSSSLLDALSAATERARARTLRAADAHGLFDELFRHPTGVTERTMNSFLAALARAPPSAAYGDGPALAVALFNRMSRVAQQLPTTCTYNILMDCCSRAHIPDLALAFFGRLLRTGLGINIITCTSLLRSLCDANRTNESLDVLLCRMPELGCVPNVISYSVLLKSFCKQKKSHWAVDLLRTMAEKGGVASPDVVSYSTVVDGLFKDGRVAEACGLFHEMVQHGIQPTVATYTSIIHALCKARAMDKAEMFF</sequence>
<keyword evidence="6" id="KW-1185">Reference proteome</keyword>
<reference evidence="5" key="1">
    <citation type="submission" date="2020-07" db="EMBL/GenBank/DDBJ databases">
        <title>Genome sequence and genetic diversity analysis of an under-domesticated orphan crop, white fonio (Digitaria exilis).</title>
        <authorList>
            <person name="Bennetzen J.L."/>
            <person name="Chen S."/>
            <person name="Ma X."/>
            <person name="Wang X."/>
            <person name="Yssel A.E.J."/>
            <person name="Chaluvadi S.R."/>
            <person name="Johnson M."/>
            <person name="Gangashetty P."/>
            <person name="Hamidou F."/>
            <person name="Sanogo M.D."/>
            <person name="Zwaenepoel A."/>
            <person name="Wallace J."/>
            <person name="Van De Peer Y."/>
            <person name="Van Deynze A."/>
        </authorList>
    </citation>
    <scope>NUCLEOTIDE SEQUENCE</scope>
    <source>
        <tissue evidence="5">Leaves</tissue>
    </source>
</reference>
<accession>A0A835BHC3</accession>
<feature type="repeat" description="PPR" evidence="3">
    <location>
        <begin position="181"/>
        <end position="215"/>
    </location>
</feature>
<gene>
    <name evidence="5" type="ORF">HU200_035902</name>
</gene>
<evidence type="ECO:0000256" key="3">
    <source>
        <dbReference type="PROSITE-ProRule" id="PRU00708"/>
    </source>
</evidence>
<evidence type="ECO:0000256" key="2">
    <source>
        <dbReference type="ARBA" id="ARBA00022946"/>
    </source>
</evidence>
<dbReference type="PANTHER" id="PTHR47942">
    <property type="entry name" value="TETRATRICOPEPTIDE REPEAT (TPR)-LIKE SUPERFAMILY PROTEIN-RELATED"/>
    <property type="match status" value="1"/>
</dbReference>
<name>A0A835BHC3_9POAL</name>
<keyword evidence="2" id="KW-0809">Transit peptide</keyword>
<protein>
    <recommendedName>
        <fullName evidence="7">Pentatricopeptide repeat-containing protein</fullName>
    </recommendedName>
</protein>
<feature type="region of interest" description="Disordered" evidence="4">
    <location>
        <begin position="1"/>
        <end position="32"/>
    </location>
</feature>
<dbReference type="PANTHER" id="PTHR47942:SF16">
    <property type="entry name" value="PENTATRICOPEPTIDE REPEAT DOMAIN CONTAINING PROTEIN-RELATED"/>
    <property type="match status" value="1"/>
</dbReference>
<dbReference type="InterPro" id="IPR002885">
    <property type="entry name" value="PPR_rpt"/>
</dbReference>
<evidence type="ECO:0000313" key="5">
    <source>
        <dbReference type="EMBL" id="KAF8697312.1"/>
    </source>
</evidence>
<dbReference type="Pfam" id="PF13041">
    <property type="entry name" value="PPR_2"/>
    <property type="match status" value="2"/>
</dbReference>
<dbReference type="Gene3D" id="1.25.40.10">
    <property type="entry name" value="Tetratricopeptide repeat domain"/>
    <property type="match status" value="2"/>
</dbReference>
<dbReference type="Pfam" id="PF01535">
    <property type="entry name" value="PPR"/>
    <property type="match status" value="1"/>
</dbReference>
<dbReference type="EMBL" id="JACEFO010001874">
    <property type="protein sequence ID" value="KAF8697312.1"/>
    <property type="molecule type" value="Genomic_DNA"/>
</dbReference>
<dbReference type="InterPro" id="IPR011990">
    <property type="entry name" value="TPR-like_helical_dom_sf"/>
</dbReference>
<dbReference type="InterPro" id="IPR051222">
    <property type="entry name" value="PPR/CCM1_RNA-binding"/>
</dbReference>
<feature type="compositionally biased region" description="Low complexity" evidence="4">
    <location>
        <begin position="10"/>
        <end position="22"/>
    </location>
</feature>
<comment type="caution">
    <text evidence="5">The sequence shown here is derived from an EMBL/GenBank/DDBJ whole genome shotgun (WGS) entry which is preliminary data.</text>
</comment>
<proteinExistence type="predicted"/>
<feature type="repeat" description="PPR" evidence="3">
    <location>
        <begin position="110"/>
        <end position="144"/>
    </location>
</feature>
<dbReference type="Proteomes" id="UP000636709">
    <property type="component" value="Unassembled WGS sequence"/>
</dbReference>
<keyword evidence="1" id="KW-0677">Repeat</keyword>
<dbReference type="AlphaFoldDB" id="A0A835BHC3"/>